<dbReference type="NCBIfam" id="TIGR01509">
    <property type="entry name" value="HAD-SF-IA-v3"/>
    <property type="match status" value="1"/>
</dbReference>
<sequence>MSAPTATAANPAALRRCRHWVFDMDGTLTVAVHDFALIRRELGVPPEADILDHLASLPAGEAAAAHAWLLEHEHRLADGARPAPGAVDLVRTLCGRGATLGILTRNVRPVALRILATLGIADCFDPGAILGRDEAAPKPDPDGLLRLARRWGVAPAAMAMVGDHVYDLDCARAAGAPAILVNACASAWPGRADHAPGDCAGLAALIADAG</sequence>
<dbReference type="InterPro" id="IPR023214">
    <property type="entry name" value="HAD_sf"/>
</dbReference>
<dbReference type="SUPFAM" id="SSF56784">
    <property type="entry name" value="HAD-like"/>
    <property type="match status" value="1"/>
</dbReference>
<proteinExistence type="predicted"/>
<dbReference type="Gene3D" id="3.40.50.1000">
    <property type="entry name" value="HAD superfamily/HAD-like"/>
    <property type="match status" value="1"/>
</dbReference>
<keyword evidence="2" id="KW-1185">Reference proteome</keyword>
<dbReference type="RefSeq" id="WP_377002978.1">
    <property type="nucleotide sequence ID" value="NZ_JBHSGG010000002.1"/>
</dbReference>
<accession>A0ABV9NHI0</accession>
<dbReference type="Proteomes" id="UP001595892">
    <property type="component" value="Unassembled WGS sequence"/>
</dbReference>
<evidence type="ECO:0000313" key="1">
    <source>
        <dbReference type="EMBL" id="MFC4727004.1"/>
    </source>
</evidence>
<dbReference type="NCBIfam" id="TIGR01549">
    <property type="entry name" value="HAD-SF-IA-v1"/>
    <property type="match status" value="1"/>
</dbReference>
<dbReference type="CDD" id="cd01427">
    <property type="entry name" value="HAD_like"/>
    <property type="match status" value="1"/>
</dbReference>
<dbReference type="Pfam" id="PF00702">
    <property type="entry name" value="Hydrolase"/>
    <property type="match status" value="1"/>
</dbReference>
<dbReference type="InterPro" id="IPR036412">
    <property type="entry name" value="HAD-like_sf"/>
</dbReference>
<comment type="caution">
    <text evidence="1">The sequence shown here is derived from an EMBL/GenBank/DDBJ whole genome shotgun (WGS) entry which is preliminary data.</text>
</comment>
<dbReference type="Gene3D" id="1.10.260.80">
    <property type="match status" value="1"/>
</dbReference>
<dbReference type="PANTHER" id="PTHR43885:SF1">
    <property type="entry name" value="SUPERFAMILY HYDROLASE, PUTATIVE (AFU_ORTHOLOGUE AFUA_4G13290)-RELATED"/>
    <property type="match status" value="1"/>
</dbReference>
<dbReference type="PANTHER" id="PTHR43885">
    <property type="entry name" value="HALOACID DEHALOGENASE-LIKE HYDROLASE"/>
    <property type="match status" value="1"/>
</dbReference>
<organism evidence="1 2">
    <name type="scientific">Coralloluteibacterium thermophilum</name>
    <dbReference type="NCBI Taxonomy" id="2707049"/>
    <lineage>
        <taxon>Bacteria</taxon>
        <taxon>Pseudomonadati</taxon>
        <taxon>Pseudomonadota</taxon>
        <taxon>Gammaproteobacteria</taxon>
        <taxon>Lysobacterales</taxon>
        <taxon>Lysobacteraceae</taxon>
        <taxon>Coralloluteibacterium</taxon>
    </lineage>
</organism>
<dbReference type="SFLD" id="SFLDS00003">
    <property type="entry name" value="Haloacid_Dehalogenase"/>
    <property type="match status" value="1"/>
</dbReference>
<dbReference type="InterPro" id="IPR006439">
    <property type="entry name" value="HAD-SF_hydro_IA"/>
</dbReference>
<protein>
    <submittedName>
        <fullName evidence="1">HAD family hydrolase</fullName>
        <ecNumber evidence="1">3.-.-.-</ecNumber>
    </submittedName>
</protein>
<evidence type="ECO:0000313" key="2">
    <source>
        <dbReference type="Proteomes" id="UP001595892"/>
    </source>
</evidence>
<keyword evidence="1" id="KW-0378">Hydrolase</keyword>
<dbReference type="GO" id="GO:0016787">
    <property type="term" value="F:hydrolase activity"/>
    <property type="evidence" value="ECO:0007669"/>
    <property type="project" value="UniProtKB-KW"/>
</dbReference>
<dbReference type="EMBL" id="JBHSGG010000002">
    <property type="protein sequence ID" value="MFC4727004.1"/>
    <property type="molecule type" value="Genomic_DNA"/>
</dbReference>
<reference evidence="2" key="1">
    <citation type="journal article" date="2019" name="Int. J. Syst. Evol. Microbiol.">
        <title>The Global Catalogue of Microorganisms (GCM) 10K type strain sequencing project: providing services to taxonomists for standard genome sequencing and annotation.</title>
        <authorList>
            <consortium name="The Broad Institute Genomics Platform"/>
            <consortium name="The Broad Institute Genome Sequencing Center for Infectious Disease"/>
            <person name="Wu L."/>
            <person name="Ma J."/>
        </authorList>
    </citation>
    <scope>NUCLEOTIDE SEQUENCE [LARGE SCALE GENOMIC DNA]</scope>
    <source>
        <strain evidence="2">CGMCC 1.13574</strain>
    </source>
</reference>
<dbReference type="EC" id="3.-.-.-" evidence="1"/>
<dbReference type="SFLD" id="SFLDG01129">
    <property type="entry name" value="C1.5:_HAD__Beta-PGM__Phosphata"/>
    <property type="match status" value="1"/>
</dbReference>
<name>A0ABV9NHI0_9GAMM</name>
<gene>
    <name evidence="1" type="ORF">ACFO3Q_02265</name>
</gene>